<proteinExistence type="predicted"/>
<accession>A0ABT8JWP2</accession>
<name>A0ABT8JWP2_9MICC</name>
<dbReference type="Proteomes" id="UP001174209">
    <property type="component" value="Unassembled WGS sequence"/>
</dbReference>
<reference evidence="1" key="1">
    <citation type="submission" date="2023-06" db="EMBL/GenBank/DDBJ databases">
        <title>MT1 and MT2 Draft Genomes of Novel Species.</title>
        <authorList>
            <person name="Venkateswaran K."/>
        </authorList>
    </citation>
    <scope>NUCLEOTIDE SEQUENCE</scope>
    <source>
        <strain evidence="1">IIF3SC-B10</strain>
    </source>
</reference>
<sequence length="96" mass="10581">MLTQDLDVDSVRQVLEHDGVSYFISKPEEDNGFCVIRTKGQDETAWGTACSTGTGKVVTNQTTGIPEVVTLVTDGYATDDLEEEGWTKIQENLLIR</sequence>
<gene>
    <name evidence="1" type="ORF">P5G52_01800</name>
</gene>
<dbReference type="RefSeq" id="WP_301224275.1">
    <property type="nucleotide sequence ID" value="NZ_JAROCG010000001.1"/>
</dbReference>
<keyword evidence="2" id="KW-1185">Reference proteome</keyword>
<evidence type="ECO:0000313" key="1">
    <source>
        <dbReference type="EMBL" id="MDN4609591.1"/>
    </source>
</evidence>
<dbReference type="EMBL" id="JAROCG010000001">
    <property type="protein sequence ID" value="MDN4609591.1"/>
    <property type="molecule type" value="Genomic_DNA"/>
</dbReference>
<protein>
    <submittedName>
        <fullName evidence="1">Uncharacterized protein</fullName>
    </submittedName>
</protein>
<comment type="caution">
    <text evidence="1">The sequence shown here is derived from an EMBL/GenBank/DDBJ whole genome shotgun (WGS) entry which is preliminary data.</text>
</comment>
<organism evidence="1 2">
    <name type="scientific">Arthrobacter burdickii</name>
    <dbReference type="NCBI Taxonomy" id="3035920"/>
    <lineage>
        <taxon>Bacteria</taxon>
        <taxon>Bacillati</taxon>
        <taxon>Actinomycetota</taxon>
        <taxon>Actinomycetes</taxon>
        <taxon>Micrococcales</taxon>
        <taxon>Micrococcaceae</taxon>
        <taxon>Arthrobacter</taxon>
    </lineage>
</organism>
<evidence type="ECO:0000313" key="2">
    <source>
        <dbReference type="Proteomes" id="UP001174209"/>
    </source>
</evidence>